<proteinExistence type="inferred from homology"/>
<comment type="similarity">
    <text evidence="3">Belongs to the flavin-dependent halogenase family. Bacterial tryptophan halogenase subfamily.</text>
</comment>
<dbReference type="InterPro" id="IPR036188">
    <property type="entry name" value="FAD/NAD-bd_sf"/>
</dbReference>
<dbReference type="STRING" id="326424.FRAAL4634"/>
<organism evidence="4 5">
    <name type="scientific">Frankia alni (strain DSM 45986 / CECT 9034 / ACN14a)</name>
    <dbReference type="NCBI Taxonomy" id="326424"/>
    <lineage>
        <taxon>Bacteria</taxon>
        <taxon>Bacillati</taxon>
        <taxon>Actinomycetota</taxon>
        <taxon>Actinomycetes</taxon>
        <taxon>Frankiales</taxon>
        <taxon>Frankiaceae</taxon>
        <taxon>Frankia</taxon>
    </lineage>
</organism>
<dbReference type="SUPFAM" id="SSF51905">
    <property type="entry name" value="FAD/NAD(P)-binding domain"/>
    <property type="match status" value="1"/>
</dbReference>
<dbReference type="SMR" id="Q0RGW0"/>
<dbReference type="PANTHER" id="PTHR43747">
    <property type="entry name" value="FAD-BINDING PROTEIN"/>
    <property type="match status" value="1"/>
</dbReference>
<protein>
    <submittedName>
        <fullName evidence="4">Halogenase</fullName>
    </submittedName>
</protein>
<dbReference type="InterPro" id="IPR006905">
    <property type="entry name" value="Flavin_halogenase"/>
</dbReference>
<dbReference type="KEGG" id="fal:FRAAL4634"/>
<gene>
    <name evidence="4" type="ordered locus">FRAAL4634</name>
</gene>
<dbReference type="Gene3D" id="3.50.50.60">
    <property type="entry name" value="FAD/NAD(P)-binding domain"/>
    <property type="match status" value="1"/>
</dbReference>
<dbReference type="InterPro" id="IPR050816">
    <property type="entry name" value="Flavin-dep_Halogenase_NPB"/>
</dbReference>
<dbReference type="RefSeq" id="WP_011605750.1">
    <property type="nucleotide sequence ID" value="NC_008278.1"/>
</dbReference>
<keyword evidence="2" id="KW-0503">Monooxygenase</keyword>
<dbReference type="OrthoDB" id="103324at2"/>
<keyword evidence="5" id="KW-1185">Reference proteome</keyword>
<accession>Q0RGW0</accession>
<dbReference type="eggNOG" id="COG0644">
    <property type="taxonomic scope" value="Bacteria"/>
</dbReference>
<dbReference type="Pfam" id="PF04820">
    <property type="entry name" value="Trp_halogenase"/>
    <property type="match status" value="2"/>
</dbReference>
<evidence type="ECO:0000256" key="3">
    <source>
        <dbReference type="ARBA" id="ARBA00038396"/>
    </source>
</evidence>
<name>Q0RGW0_FRAAA</name>
<sequence>MENSTQVLVIGGGPGGATTAGLLAREGISVTLMEKETFPRYHIGESLLPSCQPILELLGVREKVESRGYQRKRGAYFDWAGEKWDVTFGDPTDDRASSYQVLRSDFDQVLLEHARELGVTAFEGAEVQRLTFDGDRPRSAVWSQPGAGITNAEITFDHVIDASGRSGLMTTRHLRTRRYHEVFRNIAVWGYWKNATPLPAGPEGAIAICYVPDGWLWGIPLGDGQLSVGLVTHRDVFNSRRQNGESLESIYHAAIRESPVIENLLPSAELVSSLRAEQDYSYTSERFSGPGYFLVGDAACFLDPLLSTGVHLAMYSALLAAASLASVLRGEFGEEAARDLYDRSYRQAYLRLLVVVSNLYQQNQGKDSYFWEAQRLTLRDANPDEIKQAFVDVVSGIEDLRDAQATLDTAVEATGMAMAQWDGWHWNPSALNHSELTESEWKKALDGSQDIDSLAPGERELAAARARFFDTAMQRVLGPVPQGGQGLYVVTRPRLGLANLQ</sequence>
<reference evidence="4 5" key="1">
    <citation type="journal article" date="2007" name="Genome Res.">
        <title>Genome characteristics of facultatively symbiotic Frankia sp. strains reflect host range and host plant biogeography.</title>
        <authorList>
            <person name="Normand P."/>
            <person name="Lapierre P."/>
            <person name="Tisa L.S."/>
            <person name="Gogarten J.P."/>
            <person name="Alloisio N."/>
            <person name="Bagnarol E."/>
            <person name="Bassi C.A."/>
            <person name="Berry A.M."/>
            <person name="Bickhart D.M."/>
            <person name="Choisne N."/>
            <person name="Couloux A."/>
            <person name="Cournoyer B."/>
            <person name="Cruveiller S."/>
            <person name="Daubin V."/>
            <person name="Demange N."/>
            <person name="Francino M.P."/>
            <person name="Goltsman E."/>
            <person name="Huang Y."/>
            <person name="Kopp O.R."/>
            <person name="Labarre L."/>
            <person name="Lapidus A."/>
            <person name="Lavire C."/>
            <person name="Marechal J."/>
            <person name="Martinez M."/>
            <person name="Mastronunzio J.E."/>
            <person name="Mullin B.C."/>
            <person name="Niemann J."/>
            <person name="Pujic P."/>
            <person name="Rawnsley T."/>
            <person name="Rouy Z."/>
            <person name="Schenowitz C."/>
            <person name="Sellstedt A."/>
            <person name="Tavares F."/>
            <person name="Tomkins J.P."/>
            <person name="Vallenet D."/>
            <person name="Valverde C."/>
            <person name="Wall L.G."/>
            <person name="Wang Y."/>
            <person name="Medigue C."/>
            <person name="Benson D.R."/>
        </authorList>
    </citation>
    <scope>NUCLEOTIDE SEQUENCE [LARGE SCALE GENOMIC DNA]</scope>
    <source>
        <strain evidence="5">DSM 45986 / CECT 9034 / ACN14a</strain>
    </source>
</reference>
<evidence type="ECO:0000313" key="5">
    <source>
        <dbReference type="Proteomes" id="UP000000657"/>
    </source>
</evidence>
<dbReference type="PANTHER" id="PTHR43747:SF5">
    <property type="entry name" value="FAD-BINDING DOMAIN-CONTAINING PROTEIN"/>
    <property type="match status" value="1"/>
</dbReference>
<keyword evidence="1" id="KW-0560">Oxidoreductase</keyword>
<evidence type="ECO:0000256" key="1">
    <source>
        <dbReference type="ARBA" id="ARBA00023002"/>
    </source>
</evidence>
<dbReference type="AlphaFoldDB" id="Q0RGW0"/>
<dbReference type="Gene3D" id="3.30.9.100">
    <property type="match status" value="1"/>
</dbReference>
<dbReference type="EMBL" id="CT573213">
    <property type="protein sequence ID" value="CAJ63276.1"/>
    <property type="molecule type" value="Genomic_DNA"/>
</dbReference>
<evidence type="ECO:0000256" key="2">
    <source>
        <dbReference type="ARBA" id="ARBA00023033"/>
    </source>
</evidence>
<dbReference type="GO" id="GO:0004497">
    <property type="term" value="F:monooxygenase activity"/>
    <property type="evidence" value="ECO:0007669"/>
    <property type="project" value="UniProtKB-KW"/>
</dbReference>
<evidence type="ECO:0000313" key="4">
    <source>
        <dbReference type="EMBL" id="CAJ63276.1"/>
    </source>
</evidence>
<dbReference type="Proteomes" id="UP000000657">
    <property type="component" value="Chromosome"/>
</dbReference>
<dbReference type="HOGENOM" id="CLU_024648_4_0_11"/>
<dbReference type="PRINTS" id="PR00420">
    <property type="entry name" value="RNGMNOXGNASE"/>
</dbReference>